<dbReference type="EMBL" id="BAABGQ010000008">
    <property type="protein sequence ID" value="GAA4505391.1"/>
    <property type="molecule type" value="Genomic_DNA"/>
</dbReference>
<evidence type="ECO:0000259" key="1">
    <source>
        <dbReference type="Pfam" id="PF09537"/>
    </source>
</evidence>
<organism evidence="2 3">
    <name type="scientific">Hymenobacter ginsengisoli</name>
    <dbReference type="NCBI Taxonomy" id="1051626"/>
    <lineage>
        <taxon>Bacteria</taxon>
        <taxon>Pseudomonadati</taxon>
        <taxon>Bacteroidota</taxon>
        <taxon>Cytophagia</taxon>
        <taxon>Cytophagales</taxon>
        <taxon>Hymenobacteraceae</taxon>
        <taxon>Hymenobacter</taxon>
    </lineage>
</organism>
<dbReference type="RefSeq" id="WP_208131005.1">
    <property type="nucleotide sequence ID" value="NZ_BAABGQ010000008.1"/>
</dbReference>
<protein>
    <submittedName>
        <fullName evidence="2">PA2169 family four-helix-bundle protein</fullName>
    </submittedName>
</protein>
<dbReference type="InterPro" id="IPR019052">
    <property type="entry name" value="DUF2383"/>
</dbReference>
<evidence type="ECO:0000313" key="2">
    <source>
        <dbReference type="EMBL" id="GAA4505391.1"/>
    </source>
</evidence>
<dbReference type="InterPro" id="IPR012347">
    <property type="entry name" value="Ferritin-like"/>
</dbReference>
<feature type="domain" description="DUF2383" evidence="1">
    <location>
        <begin position="7"/>
        <end position="116"/>
    </location>
</feature>
<proteinExistence type="predicted"/>
<dbReference type="NCBIfam" id="TIGR02284">
    <property type="entry name" value="PA2169 family four-helix-bundle protein"/>
    <property type="match status" value="1"/>
</dbReference>
<dbReference type="InterPro" id="IPR016920">
    <property type="entry name" value="UCP029477"/>
</dbReference>
<comment type="caution">
    <text evidence="2">The sequence shown here is derived from an EMBL/GenBank/DDBJ whole genome shotgun (WGS) entry which is preliminary data.</text>
</comment>
<keyword evidence="3" id="KW-1185">Reference proteome</keyword>
<dbReference type="InterPro" id="IPR011971">
    <property type="entry name" value="CHP02284"/>
</dbReference>
<dbReference type="Proteomes" id="UP001501243">
    <property type="component" value="Unassembled WGS sequence"/>
</dbReference>
<name>A0ABP8QMX3_9BACT</name>
<reference evidence="3" key="1">
    <citation type="journal article" date="2019" name="Int. J. Syst. Evol. Microbiol.">
        <title>The Global Catalogue of Microorganisms (GCM) 10K type strain sequencing project: providing services to taxonomists for standard genome sequencing and annotation.</title>
        <authorList>
            <consortium name="The Broad Institute Genomics Platform"/>
            <consortium name="The Broad Institute Genome Sequencing Center for Infectious Disease"/>
            <person name="Wu L."/>
            <person name="Ma J."/>
        </authorList>
    </citation>
    <scope>NUCLEOTIDE SEQUENCE [LARGE SCALE GENOMIC DNA]</scope>
    <source>
        <strain evidence="3">JCM 17841</strain>
    </source>
</reference>
<sequence length="150" mass="16535">MEAKVTQTALNSLITVLKDGQKGYADAMVDVKDQHLKELFKKYSAQRASYVTELENQMFKLDLKPDTDEGSSVAGAIHHAWIDLKAAVTGHDNHAILAECERGEDVAKKAYEEASKVQNLPSELKSIIDKQAQGVKAAHDEIRGLRDSSK</sequence>
<dbReference type="Gene3D" id="1.20.1260.10">
    <property type="match status" value="1"/>
</dbReference>
<evidence type="ECO:0000313" key="3">
    <source>
        <dbReference type="Proteomes" id="UP001501243"/>
    </source>
</evidence>
<accession>A0ABP8QMX3</accession>
<gene>
    <name evidence="2" type="ORF">GCM10023172_33220</name>
</gene>
<dbReference type="PIRSF" id="PIRSF029477">
    <property type="entry name" value="UCP029477"/>
    <property type="match status" value="1"/>
</dbReference>
<dbReference type="Pfam" id="PF09537">
    <property type="entry name" value="DUF2383"/>
    <property type="match status" value="1"/>
</dbReference>